<dbReference type="Proteomes" id="UP001165960">
    <property type="component" value="Unassembled WGS sequence"/>
</dbReference>
<protein>
    <submittedName>
        <fullName evidence="1">Uncharacterized protein</fullName>
    </submittedName>
</protein>
<dbReference type="EMBL" id="QTSX02005683">
    <property type="protein sequence ID" value="KAJ9059486.1"/>
    <property type="molecule type" value="Genomic_DNA"/>
</dbReference>
<accession>A0ACC2SB38</accession>
<reference evidence="1" key="1">
    <citation type="submission" date="2022-04" db="EMBL/GenBank/DDBJ databases">
        <title>Genome of the entomopathogenic fungus Entomophthora muscae.</title>
        <authorList>
            <person name="Elya C."/>
            <person name="Lovett B.R."/>
            <person name="Lee E."/>
            <person name="Macias A.M."/>
            <person name="Hajek A.E."/>
            <person name="De Bivort B.L."/>
            <person name="Kasson M.T."/>
            <person name="De Fine Licht H.H."/>
            <person name="Stajich J.E."/>
        </authorList>
    </citation>
    <scope>NUCLEOTIDE SEQUENCE</scope>
    <source>
        <strain evidence="1">Berkeley</strain>
    </source>
</reference>
<name>A0ACC2SB38_9FUNG</name>
<sequence length="731" mass="80661">MGKLNSNRKVSLVSHKSRNSSPEEDSENESRPRIKLVLKVPEAKRDYPNVNRSTQRSLPPKELHPVNDYTSDSSLSEGEAAHYYKSTVYTEISSSPLSETIPIALQPPAIESSKSSSKKKKKKSKSKKSKSKKSHRKESKKDKRDNQNEEDSCSKYKLKASHTKPSTFDDLSSPLTSEPEGLALPSRKEFPKEIIDSLSFDDYSSPLSESISTVRDIDYSAPPGKLTIRLPPNVESATSSPLTPEYWQSAAPEYRTYREDQRSVAASPRALSNLTSPISPSESLQQESPLISLSISDASPKIVPQRDPVLPKALSKLKANAAENSDNSSQFPPSEYTPLTTSPLGPSKLSRLSRLGSIASEAQDDFASEATPSIKEDTVVAEPGSTEVSGKPKAKRKRKAVYRLNPLKKTVQSRAVANENSELPLKPAPKTTKSLRDVILKLLETACKRDKYGVFLEPVDPDEVPDYHTVIKNPMDFGTMRKNIEKSLYKDLDAFLHDFRLVCSNAMTYNDPNTVYYKSANRILDLGLAAAEKERIYIVPDPVEPEPEPPAKEEIVDVVGGNPPASICPSPAAETPAAEPLEMPVKKQRRILQKAPYTRPPPSDGSFDPRHFRPHQQTCLNIPKLEPAWISRKAPHVEGAEYPAGFLHYGPFPSLKTDSNVPQKENAYLTLGDTKGVAYGASIASFVSGLGPEIQKLATKRLNEISCNTYSLMKTTRKIVCASLKAKARLN</sequence>
<evidence type="ECO:0000313" key="2">
    <source>
        <dbReference type="Proteomes" id="UP001165960"/>
    </source>
</evidence>
<evidence type="ECO:0000313" key="1">
    <source>
        <dbReference type="EMBL" id="KAJ9059486.1"/>
    </source>
</evidence>
<organism evidence="1 2">
    <name type="scientific">Entomophthora muscae</name>
    <dbReference type="NCBI Taxonomy" id="34485"/>
    <lineage>
        <taxon>Eukaryota</taxon>
        <taxon>Fungi</taxon>
        <taxon>Fungi incertae sedis</taxon>
        <taxon>Zoopagomycota</taxon>
        <taxon>Entomophthoromycotina</taxon>
        <taxon>Entomophthoromycetes</taxon>
        <taxon>Entomophthorales</taxon>
        <taxon>Entomophthoraceae</taxon>
        <taxon>Entomophthora</taxon>
    </lineage>
</organism>
<comment type="caution">
    <text evidence="1">The sequence shown here is derived from an EMBL/GenBank/DDBJ whole genome shotgun (WGS) entry which is preliminary data.</text>
</comment>
<keyword evidence="2" id="KW-1185">Reference proteome</keyword>
<gene>
    <name evidence="1" type="ORF">DSO57_1001562</name>
</gene>
<proteinExistence type="predicted"/>